<dbReference type="GO" id="GO:0055085">
    <property type="term" value="P:transmembrane transport"/>
    <property type="evidence" value="ECO:0007669"/>
    <property type="project" value="InterPro"/>
</dbReference>
<evidence type="ECO:0000313" key="9">
    <source>
        <dbReference type="EMBL" id="HIS82959.1"/>
    </source>
</evidence>
<keyword evidence="6 7" id="KW-0472">Membrane</keyword>
<reference evidence="9" key="2">
    <citation type="journal article" date="2021" name="PeerJ">
        <title>Extensive microbial diversity within the chicken gut microbiome revealed by metagenomics and culture.</title>
        <authorList>
            <person name="Gilroy R."/>
            <person name="Ravi A."/>
            <person name="Getino M."/>
            <person name="Pursley I."/>
            <person name="Horton D.L."/>
            <person name="Alikhan N.F."/>
            <person name="Baker D."/>
            <person name="Gharbi K."/>
            <person name="Hall N."/>
            <person name="Watson M."/>
            <person name="Adriaenssens E.M."/>
            <person name="Foster-Nyarko E."/>
            <person name="Jarju S."/>
            <person name="Secka A."/>
            <person name="Antonio M."/>
            <person name="Oren A."/>
            <person name="Chaudhuri R.R."/>
            <person name="La Ragione R."/>
            <person name="Hildebrand F."/>
            <person name="Pallen M.J."/>
        </authorList>
    </citation>
    <scope>NUCLEOTIDE SEQUENCE</scope>
    <source>
        <strain evidence="9">CHK152-2994</strain>
    </source>
</reference>
<evidence type="ECO:0000256" key="4">
    <source>
        <dbReference type="ARBA" id="ARBA00022692"/>
    </source>
</evidence>
<feature type="transmembrane region" description="Helical" evidence="7">
    <location>
        <begin position="136"/>
        <end position="158"/>
    </location>
</feature>
<proteinExistence type="inferred from homology"/>
<dbReference type="AlphaFoldDB" id="A0A9D1K523"/>
<dbReference type="Proteomes" id="UP000824139">
    <property type="component" value="Unassembled WGS sequence"/>
</dbReference>
<keyword evidence="3" id="KW-1003">Cell membrane</keyword>
<feature type="transmembrane region" description="Helical" evidence="7">
    <location>
        <begin position="289"/>
        <end position="314"/>
    </location>
</feature>
<accession>A0A9D1K523</accession>
<organism evidence="9 10">
    <name type="scientific">Candidatus Scatenecus faecavium</name>
    <dbReference type="NCBI Taxonomy" id="2840915"/>
    <lineage>
        <taxon>Bacteria</taxon>
        <taxon>Candidatus Scatenecus</taxon>
    </lineage>
</organism>
<sequence>MQILIYILKRILQSIPLLIIVSLISFFIIRLSPVDPLAELKLNPSVSKETLQKETERLGLDKPIIVQYGKWAKSFIKGDLGITSNGEQVSTKLKERIPNTLLLAVVVIFLTWLVGVPLGVLAALKWKSPLDRVLTVLTSIGMAIPSFFFAVLLLLFAVKTGWFPVGGLTSSNFAEMSFGEKFWDLAHHLVLPVTVLFTISLAGLQRQMRANLLDVLDSDYVKFAKAKGLSEFKVVYKHALRNAINPMITLLGFEFAGLLSGAALTEYVFQYPGLGRLILEAVLRSDINLVMASLMMGAIMLIAGNLIADILLILTDPRIRVKGGAA</sequence>
<evidence type="ECO:0000259" key="8">
    <source>
        <dbReference type="PROSITE" id="PS50928"/>
    </source>
</evidence>
<protein>
    <submittedName>
        <fullName evidence="9">ABC transporter permease</fullName>
    </submittedName>
</protein>
<dbReference type="PROSITE" id="PS50928">
    <property type="entry name" value="ABC_TM1"/>
    <property type="match status" value="1"/>
</dbReference>
<evidence type="ECO:0000256" key="7">
    <source>
        <dbReference type="RuleBase" id="RU363032"/>
    </source>
</evidence>
<dbReference type="Pfam" id="PF00528">
    <property type="entry name" value="BPD_transp_1"/>
    <property type="match status" value="1"/>
</dbReference>
<feature type="transmembrane region" description="Helical" evidence="7">
    <location>
        <begin position="101"/>
        <end position="124"/>
    </location>
</feature>
<feature type="domain" description="ABC transmembrane type-1" evidence="8">
    <location>
        <begin position="97"/>
        <end position="312"/>
    </location>
</feature>
<dbReference type="InterPro" id="IPR045621">
    <property type="entry name" value="BPD_transp_1_N"/>
</dbReference>
<dbReference type="Pfam" id="PF19300">
    <property type="entry name" value="BPD_transp_1_N"/>
    <property type="match status" value="1"/>
</dbReference>
<evidence type="ECO:0000256" key="3">
    <source>
        <dbReference type="ARBA" id="ARBA00022475"/>
    </source>
</evidence>
<evidence type="ECO:0000313" key="10">
    <source>
        <dbReference type="Proteomes" id="UP000824139"/>
    </source>
</evidence>
<feature type="transmembrane region" description="Helical" evidence="7">
    <location>
        <begin position="247"/>
        <end position="269"/>
    </location>
</feature>
<comment type="subcellular location">
    <subcellularLocation>
        <location evidence="1 7">Cell membrane</location>
        <topology evidence="1 7">Multi-pass membrane protein</topology>
    </subcellularLocation>
</comment>
<dbReference type="EMBL" id="DVJO01000107">
    <property type="protein sequence ID" value="HIS82959.1"/>
    <property type="molecule type" value="Genomic_DNA"/>
</dbReference>
<comment type="caution">
    <text evidence="9">The sequence shown here is derived from an EMBL/GenBank/DDBJ whole genome shotgun (WGS) entry which is preliminary data.</text>
</comment>
<keyword evidence="5 7" id="KW-1133">Transmembrane helix</keyword>
<gene>
    <name evidence="9" type="ORF">IAD41_05060</name>
</gene>
<comment type="similarity">
    <text evidence="7">Belongs to the binding-protein-dependent transport system permease family.</text>
</comment>
<feature type="transmembrane region" description="Helical" evidence="7">
    <location>
        <begin position="12"/>
        <end position="32"/>
    </location>
</feature>
<dbReference type="InterPro" id="IPR035906">
    <property type="entry name" value="MetI-like_sf"/>
</dbReference>
<dbReference type="GO" id="GO:0005886">
    <property type="term" value="C:plasma membrane"/>
    <property type="evidence" value="ECO:0007669"/>
    <property type="project" value="UniProtKB-SubCell"/>
</dbReference>
<keyword evidence="4 7" id="KW-0812">Transmembrane</keyword>
<evidence type="ECO:0000256" key="1">
    <source>
        <dbReference type="ARBA" id="ARBA00004651"/>
    </source>
</evidence>
<dbReference type="PANTHER" id="PTHR30465:SF0">
    <property type="entry name" value="OLIGOPEPTIDE TRANSPORT SYSTEM PERMEASE PROTEIN APPB"/>
    <property type="match status" value="1"/>
</dbReference>
<reference evidence="9" key="1">
    <citation type="submission" date="2020-10" db="EMBL/GenBank/DDBJ databases">
        <authorList>
            <person name="Gilroy R."/>
        </authorList>
    </citation>
    <scope>NUCLEOTIDE SEQUENCE</scope>
    <source>
        <strain evidence="9">CHK152-2994</strain>
    </source>
</reference>
<dbReference type="Gene3D" id="1.10.3720.10">
    <property type="entry name" value="MetI-like"/>
    <property type="match status" value="1"/>
</dbReference>
<evidence type="ECO:0000256" key="5">
    <source>
        <dbReference type="ARBA" id="ARBA00022989"/>
    </source>
</evidence>
<feature type="transmembrane region" description="Helical" evidence="7">
    <location>
        <begin position="185"/>
        <end position="204"/>
    </location>
</feature>
<name>A0A9D1K523_9BACT</name>
<dbReference type="InterPro" id="IPR000515">
    <property type="entry name" value="MetI-like"/>
</dbReference>
<dbReference type="SUPFAM" id="SSF161098">
    <property type="entry name" value="MetI-like"/>
    <property type="match status" value="1"/>
</dbReference>
<evidence type="ECO:0000256" key="2">
    <source>
        <dbReference type="ARBA" id="ARBA00022448"/>
    </source>
</evidence>
<dbReference type="CDD" id="cd06261">
    <property type="entry name" value="TM_PBP2"/>
    <property type="match status" value="1"/>
</dbReference>
<dbReference type="PANTHER" id="PTHR30465">
    <property type="entry name" value="INNER MEMBRANE ABC TRANSPORTER"/>
    <property type="match status" value="1"/>
</dbReference>
<keyword evidence="2 7" id="KW-0813">Transport</keyword>
<evidence type="ECO:0000256" key="6">
    <source>
        <dbReference type="ARBA" id="ARBA00023136"/>
    </source>
</evidence>